<name>A0A1T2X5W2_9BACL</name>
<reference evidence="2 3" key="1">
    <citation type="submission" date="2017-01" db="EMBL/GenBank/DDBJ databases">
        <title>Genome analysis of Paenibacillus selenitrireducens ES3-24.</title>
        <authorList>
            <person name="Xu D."/>
            <person name="Yao R."/>
            <person name="Zheng S."/>
        </authorList>
    </citation>
    <scope>NUCLEOTIDE SEQUENCE [LARGE SCALE GENOMIC DNA]</scope>
    <source>
        <strain evidence="2 3">ES3-24</strain>
    </source>
</reference>
<keyword evidence="3" id="KW-1185">Reference proteome</keyword>
<protein>
    <submittedName>
        <fullName evidence="2">Uncharacterized protein</fullName>
    </submittedName>
</protein>
<keyword evidence="1" id="KW-0732">Signal</keyword>
<sequence length="162" mass="17967">MRKQTKIVLSMMIVSMMLTGQVSAYANHSSVEAGTNISMQRVKNTPKAAVNPYEVAGIDDPAALHKYIGKLQQAVAKNNRKAVAALMSYPLQVNKQGKSKLIQSKKQFMKNYDHIMTSQVKKKLLAQQLDQLFVNSEGVMIGDGEMWISQFGKTIAVYAMNV</sequence>
<comment type="caution">
    <text evidence="2">The sequence shown here is derived from an EMBL/GenBank/DDBJ whole genome shotgun (WGS) entry which is preliminary data.</text>
</comment>
<proteinExistence type="predicted"/>
<feature type="signal peptide" evidence="1">
    <location>
        <begin position="1"/>
        <end position="24"/>
    </location>
</feature>
<feature type="chain" id="PRO_5039222476" evidence="1">
    <location>
        <begin position="25"/>
        <end position="162"/>
    </location>
</feature>
<dbReference type="OrthoDB" id="116695at2"/>
<dbReference type="AlphaFoldDB" id="A0A1T2X5W2"/>
<accession>A0A1T2X5W2</accession>
<evidence type="ECO:0000313" key="3">
    <source>
        <dbReference type="Proteomes" id="UP000190188"/>
    </source>
</evidence>
<evidence type="ECO:0000256" key="1">
    <source>
        <dbReference type="SAM" id="SignalP"/>
    </source>
</evidence>
<dbReference type="EMBL" id="MSZX01000009">
    <property type="protein sequence ID" value="OPA75279.1"/>
    <property type="molecule type" value="Genomic_DNA"/>
</dbReference>
<dbReference type="Proteomes" id="UP000190188">
    <property type="component" value="Unassembled WGS sequence"/>
</dbReference>
<dbReference type="RefSeq" id="WP_078501351.1">
    <property type="nucleotide sequence ID" value="NZ_MSZX01000009.1"/>
</dbReference>
<organism evidence="2 3">
    <name type="scientific">Paenibacillus selenitireducens</name>
    <dbReference type="NCBI Taxonomy" id="1324314"/>
    <lineage>
        <taxon>Bacteria</taxon>
        <taxon>Bacillati</taxon>
        <taxon>Bacillota</taxon>
        <taxon>Bacilli</taxon>
        <taxon>Bacillales</taxon>
        <taxon>Paenibacillaceae</taxon>
        <taxon>Paenibacillus</taxon>
    </lineage>
</organism>
<dbReference type="STRING" id="1324314.BVG16_22035"/>
<evidence type="ECO:0000313" key="2">
    <source>
        <dbReference type="EMBL" id="OPA75279.1"/>
    </source>
</evidence>
<gene>
    <name evidence="2" type="ORF">BVG16_22035</name>
</gene>